<sequence>MSRRNGPVGQRLIELFNALQRRETTFGQIYAMSASCGIDARRVLADHFCGSSGDVQGQYRDTVREYRKRVATR</sequence>
<comment type="caution">
    <text evidence="1">The sequence shown here is derived from an EMBL/GenBank/DDBJ whole genome shotgun (WGS) entry which is preliminary data.</text>
</comment>
<dbReference type="EMBL" id="SGFE01000009">
    <property type="protein sequence ID" value="RZI32561.1"/>
    <property type="molecule type" value="Genomic_DNA"/>
</dbReference>
<accession>A0A4Q7D312</accession>
<evidence type="ECO:0000313" key="1">
    <source>
        <dbReference type="EMBL" id="RZI32561.1"/>
    </source>
</evidence>
<dbReference type="AlphaFoldDB" id="A0A4Q7D312"/>
<name>A0A4Q7D312_9PSED</name>
<protein>
    <submittedName>
        <fullName evidence="1">Uncharacterized protein</fullName>
    </submittedName>
</protein>
<evidence type="ECO:0000313" key="2">
    <source>
        <dbReference type="Proteomes" id="UP000293369"/>
    </source>
</evidence>
<proteinExistence type="predicted"/>
<reference evidence="1 2" key="1">
    <citation type="submission" date="2019-02" db="EMBL/GenBank/DDBJ databases">
        <title>Pseudomonas spp from wheat grain.</title>
        <authorList>
            <person name="Cho G.-S."/>
            <person name="Franz C.M.A.P."/>
        </authorList>
    </citation>
    <scope>NUCLEOTIDE SEQUENCE [LARGE SCALE GENOMIC DNA]</scope>
    <source>
        <strain evidence="1 2">133NRW</strain>
    </source>
</reference>
<gene>
    <name evidence="1" type="ORF">EUX57_06330</name>
</gene>
<dbReference type="Proteomes" id="UP000293369">
    <property type="component" value="Unassembled WGS sequence"/>
</dbReference>
<organism evidence="1 2">
    <name type="scientific">Pseudomonas orientalis</name>
    <dbReference type="NCBI Taxonomy" id="76758"/>
    <lineage>
        <taxon>Bacteria</taxon>
        <taxon>Pseudomonadati</taxon>
        <taxon>Pseudomonadota</taxon>
        <taxon>Gammaproteobacteria</taxon>
        <taxon>Pseudomonadales</taxon>
        <taxon>Pseudomonadaceae</taxon>
        <taxon>Pseudomonas</taxon>
    </lineage>
</organism>
<dbReference type="RefSeq" id="WP_130138195.1">
    <property type="nucleotide sequence ID" value="NZ_SGFE01000009.1"/>
</dbReference>